<feature type="non-terminal residue" evidence="1">
    <location>
        <position position="1"/>
    </location>
</feature>
<evidence type="ECO:0000313" key="2">
    <source>
        <dbReference type="Proteomes" id="UP000033428"/>
    </source>
</evidence>
<dbReference type="EMBL" id="JYNY01000621">
    <property type="protein sequence ID" value="KJJ83316.1"/>
    <property type="molecule type" value="Genomic_DNA"/>
</dbReference>
<accession>A0A0F0CP74</accession>
<proteinExistence type="predicted"/>
<sequence length="57" mass="6466">SVDGVTWKYMGKNYNSAGWWGAGQNEGASWTDSYGFKHINMLANTRGISYFARSCHW</sequence>
<evidence type="ECO:0000313" key="1">
    <source>
        <dbReference type="EMBL" id="KJJ83316.1"/>
    </source>
</evidence>
<dbReference type="AlphaFoldDB" id="A0A0F0CP74"/>
<protein>
    <submittedName>
        <fullName evidence="1">Uncharacterized protein</fullName>
    </submittedName>
</protein>
<comment type="caution">
    <text evidence="1">The sequence shown here is derived from an EMBL/GenBank/DDBJ whole genome shotgun (WGS) entry which is preliminary data.</text>
</comment>
<dbReference type="Proteomes" id="UP000033428">
    <property type="component" value="Unassembled WGS sequence"/>
</dbReference>
<reference evidence="1 2" key="1">
    <citation type="submission" date="2015-02" db="EMBL/GenBank/DDBJ databases">
        <title>Single-cell genomics of uncultivated deep-branching MTB reveals a conserved set of magnetosome genes.</title>
        <authorList>
            <person name="Kolinko S."/>
            <person name="Richter M."/>
            <person name="Glockner F.O."/>
            <person name="Brachmann A."/>
            <person name="Schuler D."/>
        </authorList>
    </citation>
    <scope>NUCLEOTIDE SEQUENCE [LARGE SCALE GENOMIC DNA]</scope>
    <source>
        <strain evidence="1">SKK-01</strain>
    </source>
</reference>
<gene>
    <name evidence="1" type="ORF">OMAG_002816</name>
</gene>
<name>A0A0F0CP74_9BACT</name>
<organism evidence="1 2">
    <name type="scientific">Candidatus Omnitrophus magneticus</name>
    <dbReference type="NCBI Taxonomy" id="1609969"/>
    <lineage>
        <taxon>Bacteria</taxon>
        <taxon>Pseudomonadati</taxon>
        <taxon>Candidatus Omnitrophota</taxon>
        <taxon>Candidatus Omnitrophus</taxon>
    </lineage>
</organism>
<keyword evidence="2" id="KW-1185">Reference proteome</keyword>